<dbReference type="Proteomes" id="UP000814128">
    <property type="component" value="Unassembled WGS sequence"/>
</dbReference>
<reference evidence="1" key="2">
    <citation type="journal article" date="2022" name="New Phytol.">
        <title>Evolutionary transition to the ectomycorrhizal habit in the genomes of a hyperdiverse lineage of mushroom-forming fungi.</title>
        <authorList>
            <person name="Looney B."/>
            <person name="Miyauchi S."/>
            <person name="Morin E."/>
            <person name="Drula E."/>
            <person name="Courty P.E."/>
            <person name="Kohler A."/>
            <person name="Kuo A."/>
            <person name="LaButti K."/>
            <person name="Pangilinan J."/>
            <person name="Lipzen A."/>
            <person name="Riley R."/>
            <person name="Andreopoulos W."/>
            <person name="He G."/>
            <person name="Johnson J."/>
            <person name="Nolan M."/>
            <person name="Tritt A."/>
            <person name="Barry K.W."/>
            <person name="Grigoriev I.V."/>
            <person name="Nagy L.G."/>
            <person name="Hibbett D."/>
            <person name="Henrissat B."/>
            <person name="Matheny P.B."/>
            <person name="Labbe J."/>
            <person name="Martin F.M."/>
        </authorList>
    </citation>
    <scope>NUCLEOTIDE SEQUENCE</scope>
    <source>
        <strain evidence="1">EC-137</strain>
    </source>
</reference>
<reference evidence="1" key="1">
    <citation type="submission" date="2021-02" db="EMBL/GenBank/DDBJ databases">
        <authorList>
            <consortium name="DOE Joint Genome Institute"/>
            <person name="Ahrendt S."/>
            <person name="Looney B.P."/>
            <person name="Miyauchi S."/>
            <person name="Morin E."/>
            <person name="Drula E."/>
            <person name="Courty P.E."/>
            <person name="Chicoki N."/>
            <person name="Fauchery L."/>
            <person name="Kohler A."/>
            <person name="Kuo A."/>
            <person name="Labutti K."/>
            <person name="Pangilinan J."/>
            <person name="Lipzen A."/>
            <person name="Riley R."/>
            <person name="Andreopoulos W."/>
            <person name="He G."/>
            <person name="Johnson J."/>
            <person name="Barry K.W."/>
            <person name="Grigoriev I.V."/>
            <person name="Nagy L."/>
            <person name="Hibbett D."/>
            <person name="Henrissat B."/>
            <person name="Matheny P.B."/>
            <person name="Labbe J."/>
            <person name="Martin F."/>
        </authorList>
    </citation>
    <scope>NUCLEOTIDE SEQUENCE</scope>
    <source>
        <strain evidence="1">EC-137</strain>
    </source>
</reference>
<comment type="caution">
    <text evidence="1">The sequence shown here is derived from an EMBL/GenBank/DDBJ whole genome shotgun (WGS) entry which is preliminary data.</text>
</comment>
<name>A0ACB8QE21_9AGAM</name>
<dbReference type="EMBL" id="MU273654">
    <property type="protein sequence ID" value="KAI0029840.1"/>
    <property type="molecule type" value="Genomic_DNA"/>
</dbReference>
<evidence type="ECO:0000313" key="2">
    <source>
        <dbReference type="Proteomes" id="UP000814128"/>
    </source>
</evidence>
<evidence type="ECO:0000313" key="1">
    <source>
        <dbReference type="EMBL" id="KAI0029840.1"/>
    </source>
</evidence>
<organism evidence="1 2">
    <name type="scientific">Vararia minispora EC-137</name>
    <dbReference type="NCBI Taxonomy" id="1314806"/>
    <lineage>
        <taxon>Eukaryota</taxon>
        <taxon>Fungi</taxon>
        <taxon>Dikarya</taxon>
        <taxon>Basidiomycota</taxon>
        <taxon>Agaricomycotina</taxon>
        <taxon>Agaricomycetes</taxon>
        <taxon>Russulales</taxon>
        <taxon>Lachnocladiaceae</taxon>
        <taxon>Vararia</taxon>
    </lineage>
</organism>
<sequence length="175" mass="19956">MAGIFIGSASSRFRYQAQGDIYFEDQLQVNPQLRRRIVHGCVAWGLSIVFVERKELGNENWVHWQGGLEEIFAHDMGHAGETPDGIVETLAALLPQANDGVYEFNNFAVPGLEVPWDHKVIVGRLDGGPLHYHQPKRRRNHSPRIPSIMIHGKHYMGRAVEYGSQLQNYRRILTM</sequence>
<proteinExistence type="predicted"/>
<gene>
    <name evidence="1" type="ORF">K488DRAFT_88359</name>
</gene>
<protein>
    <submittedName>
        <fullName evidence="1">Uncharacterized protein</fullName>
    </submittedName>
</protein>
<accession>A0ACB8QE21</accession>
<keyword evidence="2" id="KW-1185">Reference proteome</keyword>